<dbReference type="GO" id="GO:0065002">
    <property type="term" value="P:intracellular protein transmembrane transport"/>
    <property type="evidence" value="ECO:0007669"/>
    <property type="project" value="TreeGrafter"/>
</dbReference>
<keyword evidence="5" id="KW-1003">Cell membrane</keyword>
<comment type="subunit">
    <text evidence="5">Forms a complex with TatA.</text>
</comment>
<gene>
    <name evidence="5 6" type="primary">tatC</name>
    <name evidence="6" type="ORF">CEE37_07945</name>
</gene>
<keyword evidence="5" id="KW-0653">Protein transport</keyword>
<proteinExistence type="inferred from homology"/>
<evidence type="ECO:0000256" key="1">
    <source>
        <dbReference type="ARBA" id="ARBA00004141"/>
    </source>
</evidence>
<organism evidence="6 7">
    <name type="scientific">candidate division LCP-89 bacterium B3_LCP</name>
    <dbReference type="NCBI Taxonomy" id="2012998"/>
    <lineage>
        <taxon>Bacteria</taxon>
        <taxon>Pseudomonadati</taxon>
        <taxon>Bacteria division LCP-89</taxon>
    </lineage>
</organism>
<dbReference type="Proteomes" id="UP000319619">
    <property type="component" value="Unassembled WGS sequence"/>
</dbReference>
<dbReference type="PRINTS" id="PR01840">
    <property type="entry name" value="TATCFAMILY"/>
</dbReference>
<comment type="subcellular location">
    <subcellularLocation>
        <location evidence="5">Cell membrane</location>
        <topology evidence="5">Multi-pass membrane protein</topology>
    </subcellularLocation>
    <subcellularLocation>
        <location evidence="1">Membrane</location>
        <topology evidence="1">Multi-pass membrane protein</topology>
    </subcellularLocation>
</comment>
<accession>A0A532UZ99</accession>
<evidence type="ECO:0000256" key="4">
    <source>
        <dbReference type="ARBA" id="ARBA00023136"/>
    </source>
</evidence>
<keyword evidence="5" id="KW-0811">Translocation</keyword>
<sequence length="259" mass="29168">MAEKTTDQDKKEGGSNPMSFWDHLEELRSRLIKTILFVIAGFCAVYAFVPGMQEFLIERFFEEEVAPLAFLAPTEGFIVRLKLGFIGGLIIASPGVFYQFWRFVAPGLYAKEKHFVIPVVITSTVSFLVGAAFSFFVLPYATRFFLSFAGTEIQNAWSFGSYVDFIIRILLAFGLVFELPLVIYFLVRLGIVTPQFLRKKRRYAIIIFLVLAAVISPPDIFTMVVLAVPLTVLYELSIIIASFTHRKHHAPGDKKSASS</sequence>
<feature type="transmembrane region" description="Helical" evidence="5">
    <location>
        <begin position="31"/>
        <end position="49"/>
    </location>
</feature>
<comment type="function">
    <text evidence="5">Part of the twin-arginine translocation (Tat) system that transports large folded proteins containing a characteristic twin-arginine motif in their signal peptide across membranes.</text>
</comment>
<protein>
    <recommendedName>
        <fullName evidence="5">Sec-independent protein translocase protein TatC</fullName>
    </recommendedName>
</protein>
<dbReference type="HAMAP" id="MF_00902">
    <property type="entry name" value="TatC"/>
    <property type="match status" value="1"/>
</dbReference>
<dbReference type="NCBIfam" id="TIGR00945">
    <property type="entry name" value="tatC"/>
    <property type="match status" value="1"/>
</dbReference>
<dbReference type="PANTHER" id="PTHR30371:SF0">
    <property type="entry name" value="SEC-INDEPENDENT PROTEIN TRANSLOCASE PROTEIN TATC, CHLOROPLASTIC-RELATED"/>
    <property type="match status" value="1"/>
</dbReference>
<keyword evidence="3 5" id="KW-1133">Transmembrane helix</keyword>
<dbReference type="EMBL" id="NJBN01000005">
    <property type="protein sequence ID" value="TKJ40248.1"/>
    <property type="molecule type" value="Genomic_DNA"/>
</dbReference>
<feature type="transmembrane region" description="Helical" evidence="5">
    <location>
        <begin position="83"/>
        <end position="103"/>
    </location>
</feature>
<keyword evidence="5" id="KW-0813">Transport</keyword>
<keyword evidence="2 5" id="KW-0812">Transmembrane</keyword>
<name>A0A532UZ99_UNCL8</name>
<dbReference type="PROSITE" id="PS01218">
    <property type="entry name" value="TATC"/>
    <property type="match status" value="1"/>
</dbReference>
<dbReference type="GO" id="GO:0033281">
    <property type="term" value="C:TAT protein transport complex"/>
    <property type="evidence" value="ECO:0007669"/>
    <property type="project" value="UniProtKB-UniRule"/>
</dbReference>
<feature type="transmembrane region" description="Helical" evidence="5">
    <location>
        <begin position="115"/>
        <end position="138"/>
    </location>
</feature>
<feature type="transmembrane region" description="Helical" evidence="5">
    <location>
        <begin position="165"/>
        <end position="191"/>
    </location>
</feature>
<dbReference type="GO" id="GO:0043953">
    <property type="term" value="P:protein transport by the Tat complex"/>
    <property type="evidence" value="ECO:0007669"/>
    <property type="project" value="UniProtKB-UniRule"/>
</dbReference>
<dbReference type="PANTHER" id="PTHR30371">
    <property type="entry name" value="SEC-INDEPENDENT PROTEIN TRANSLOCASE PROTEIN TATC"/>
    <property type="match status" value="1"/>
</dbReference>
<evidence type="ECO:0000313" key="7">
    <source>
        <dbReference type="Proteomes" id="UP000319619"/>
    </source>
</evidence>
<evidence type="ECO:0000256" key="3">
    <source>
        <dbReference type="ARBA" id="ARBA00022989"/>
    </source>
</evidence>
<dbReference type="InterPro" id="IPR002033">
    <property type="entry name" value="TatC"/>
</dbReference>
<reference evidence="6 7" key="1">
    <citation type="submission" date="2017-06" db="EMBL/GenBank/DDBJ databases">
        <title>Novel microbial phyla capable of carbon fixation and sulfur reduction in deep-sea sediments.</title>
        <authorList>
            <person name="Huang J."/>
            <person name="Baker B."/>
            <person name="Wang Y."/>
        </authorList>
    </citation>
    <scope>NUCLEOTIDE SEQUENCE [LARGE SCALE GENOMIC DNA]</scope>
    <source>
        <strain evidence="6">B3_LCP</strain>
    </source>
</reference>
<dbReference type="GO" id="GO:0009977">
    <property type="term" value="F:proton motive force dependent protein transmembrane transporter activity"/>
    <property type="evidence" value="ECO:0007669"/>
    <property type="project" value="TreeGrafter"/>
</dbReference>
<comment type="caution">
    <text evidence="5">Lacks conserved residue(s) required for the propagation of feature annotation.</text>
</comment>
<evidence type="ECO:0000313" key="6">
    <source>
        <dbReference type="EMBL" id="TKJ40248.1"/>
    </source>
</evidence>
<dbReference type="AlphaFoldDB" id="A0A532UZ99"/>
<comment type="similarity">
    <text evidence="5">Belongs to the TatC family.</text>
</comment>
<comment type="caution">
    <text evidence="6">The sequence shown here is derived from an EMBL/GenBank/DDBJ whole genome shotgun (WGS) entry which is preliminary data.</text>
</comment>
<evidence type="ECO:0000256" key="2">
    <source>
        <dbReference type="ARBA" id="ARBA00022692"/>
    </source>
</evidence>
<dbReference type="InterPro" id="IPR019820">
    <property type="entry name" value="Sec-indep_translocase_CS"/>
</dbReference>
<feature type="transmembrane region" description="Helical" evidence="5">
    <location>
        <begin position="203"/>
        <end position="220"/>
    </location>
</feature>
<dbReference type="Pfam" id="PF00902">
    <property type="entry name" value="TatC"/>
    <property type="match status" value="1"/>
</dbReference>
<evidence type="ECO:0000256" key="5">
    <source>
        <dbReference type="HAMAP-Rule" id="MF_00902"/>
    </source>
</evidence>
<keyword evidence="4 5" id="KW-0472">Membrane</keyword>